<dbReference type="Pfam" id="PF20469">
    <property type="entry name" value="OLD-like_TOPRIM"/>
    <property type="match status" value="1"/>
</dbReference>
<keyword evidence="3" id="KW-0378">Hydrolase</keyword>
<accession>A0ABS8AQ56</accession>
<dbReference type="PANTHER" id="PTHR43581:SF4">
    <property type="entry name" value="ATP_GTP PHOSPHATASE"/>
    <property type="match status" value="1"/>
</dbReference>
<dbReference type="InterPro" id="IPR034139">
    <property type="entry name" value="TOPRIM_OLD"/>
</dbReference>
<dbReference type="Gene3D" id="3.40.50.300">
    <property type="entry name" value="P-loop containing nucleotide triphosphate hydrolases"/>
    <property type="match status" value="2"/>
</dbReference>
<dbReference type="InterPro" id="IPR027417">
    <property type="entry name" value="P-loop_NTPase"/>
</dbReference>
<proteinExistence type="predicted"/>
<keyword evidence="4" id="KW-1185">Reference proteome</keyword>
<evidence type="ECO:0000259" key="2">
    <source>
        <dbReference type="Pfam" id="PF20469"/>
    </source>
</evidence>
<reference evidence="3" key="1">
    <citation type="submission" date="2021-10" db="EMBL/GenBank/DDBJ databases">
        <authorList>
            <person name="Dean J.D."/>
            <person name="Kim M.K."/>
            <person name="Newey C.N."/>
            <person name="Stoker T.S."/>
            <person name="Thompson D.W."/>
            <person name="Grose J.H."/>
        </authorList>
    </citation>
    <scope>NUCLEOTIDE SEQUENCE</scope>
    <source>
        <strain evidence="3">BT178</strain>
    </source>
</reference>
<feature type="domain" description="OLD protein-like TOPRIM" evidence="2">
    <location>
        <begin position="444"/>
        <end position="511"/>
    </location>
</feature>
<dbReference type="PANTHER" id="PTHR43581">
    <property type="entry name" value="ATP/GTP PHOSPHATASE"/>
    <property type="match status" value="1"/>
</dbReference>
<keyword evidence="3" id="KW-0540">Nuclease</keyword>
<dbReference type="Proteomes" id="UP001165296">
    <property type="component" value="Unassembled WGS sequence"/>
</dbReference>
<name>A0ABS8AQ56_9BACT</name>
<dbReference type="Pfam" id="PF13175">
    <property type="entry name" value="AAA_15"/>
    <property type="match status" value="1"/>
</dbReference>
<evidence type="ECO:0000313" key="3">
    <source>
        <dbReference type="EMBL" id="MCB2406866.1"/>
    </source>
</evidence>
<gene>
    <name evidence="3" type="ORF">LGH74_02655</name>
</gene>
<dbReference type="EMBL" id="JAJADR010000001">
    <property type="protein sequence ID" value="MCB2406866.1"/>
    <property type="molecule type" value="Genomic_DNA"/>
</dbReference>
<comment type="caution">
    <text evidence="3">The sequence shown here is derived from an EMBL/GenBank/DDBJ whole genome shotgun (WGS) entry which is preliminary data.</text>
</comment>
<evidence type="ECO:0000313" key="4">
    <source>
        <dbReference type="Proteomes" id="UP001165296"/>
    </source>
</evidence>
<dbReference type="GO" id="GO:0004519">
    <property type="term" value="F:endonuclease activity"/>
    <property type="evidence" value="ECO:0007669"/>
    <property type="project" value="UniProtKB-KW"/>
</dbReference>
<dbReference type="InterPro" id="IPR051396">
    <property type="entry name" value="Bact_Antivir_Def_Nuclease"/>
</dbReference>
<evidence type="ECO:0000259" key="1">
    <source>
        <dbReference type="Pfam" id="PF13175"/>
    </source>
</evidence>
<dbReference type="InterPro" id="IPR041685">
    <property type="entry name" value="AAA_GajA/Old/RecF-like"/>
</dbReference>
<dbReference type="RefSeq" id="WP_226171550.1">
    <property type="nucleotide sequence ID" value="NZ_JAJADR010000001.1"/>
</dbReference>
<feature type="domain" description="Endonuclease GajA/Old nuclease/RecF-like AAA" evidence="1">
    <location>
        <begin position="1"/>
        <end position="399"/>
    </location>
</feature>
<organism evidence="3 4">
    <name type="scientific">Hymenobacter lucidus</name>
    <dbReference type="NCBI Taxonomy" id="2880930"/>
    <lineage>
        <taxon>Bacteria</taxon>
        <taxon>Pseudomonadati</taxon>
        <taxon>Bacteroidota</taxon>
        <taxon>Cytophagia</taxon>
        <taxon>Cytophagales</taxon>
        <taxon>Hymenobacteraceae</taxon>
        <taxon>Hymenobacter</taxon>
    </lineage>
</organism>
<dbReference type="CDD" id="cd01026">
    <property type="entry name" value="TOPRIM_OLD"/>
    <property type="match status" value="1"/>
</dbReference>
<dbReference type="SUPFAM" id="SSF52540">
    <property type="entry name" value="P-loop containing nucleoside triphosphate hydrolases"/>
    <property type="match status" value="1"/>
</dbReference>
<protein>
    <submittedName>
        <fullName evidence="3">ATP-dependent endonuclease</fullName>
    </submittedName>
</protein>
<sequence>MYIESLYIKNFRSIDYLHLKLTKGKNVVVGKNNAGKSNIVKALDICFGSKNPAYADINFTDFHSHEGQYCEEFWILSQLRETNINEEELSKIKGIYRGKLKASPFKIKSGIIDIVPEHSVFDPDTYYSNNWIDKQYFKPKTNLPILIESLKQSKCILVLFYAKICEEPDVHDKEYRFFYQEDLFDESGEQIKDSPWYVLWGASTAFRDAIITSAILPAFREPANQLKPNNWSWYGKLLKKVWNDKKEEKVEQENENNLEHILKTALGVVESIGNNVYKALARDISKKIKVAFNDTSINFQYFHDTKEIYKQVQVFVNDGFNSNLQNKGSGIQSAVIIGLFSYYCSLFHQNTTILAIEEPELYLHPQARRVISNRLSEFVDINPDKQNQVIVITHSTEFIRAGELNNISVIKKIEGKTKSNFFHIQQENKSQIQTLLRSENSEMFFADMVIICEGGEKLILPTMVDNYVKSKEWLDEYNITIVRANGKNDISKIIDVLNECGITSYALADLDYLFEGIDNAIHPEIGNIRGAKTTIVDEYESKYLQKRLLQPDKSVDAKSFCEKMNEVEEDNSKLPELLHLWKYLKPKVKRKIAHKDIEKEENKNFKQSLYKCIDEIFNSNNIFILKRGELEDYLTNEGKKIDGSKETRLINIRQLVEQGHKLDDYFLMEEFNLFFKTAFRRFLPSVKPLQDSVEFLATQALSTTSETSLDPMSASIELGLTAEKPSTSDESL</sequence>
<keyword evidence="3" id="KW-0255">Endonuclease</keyword>